<dbReference type="RefSeq" id="WP_111595549.1">
    <property type="nucleotide sequence ID" value="NZ_QLMA01000015.1"/>
</dbReference>
<proteinExistence type="predicted"/>
<dbReference type="Proteomes" id="UP000249819">
    <property type="component" value="Unassembled WGS sequence"/>
</dbReference>
<dbReference type="EMBL" id="QLMA01000015">
    <property type="protein sequence ID" value="RAJ72793.1"/>
    <property type="molecule type" value="Genomic_DNA"/>
</dbReference>
<accession>A0A327VKE0</accession>
<dbReference type="OrthoDB" id="758474at2"/>
<reference evidence="2 3" key="1">
    <citation type="submission" date="2018-06" db="EMBL/GenBank/DDBJ databases">
        <title>Genomic Encyclopedia of Archaeal and Bacterial Type Strains, Phase II (KMG-II): from individual species to whole genera.</title>
        <authorList>
            <person name="Goeker M."/>
        </authorList>
    </citation>
    <scope>NUCLEOTIDE SEQUENCE [LARGE SCALE GENOMIC DNA]</scope>
    <source>
        <strain evidence="2 3">DSM 29821</strain>
    </source>
</reference>
<gene>
    <name evidence="2" type="ORF">CLV59_11517</name>
</gene>
<keyword evidence="3" id="KW-1185">Reference proteome</keyword>
<feature type="chain" id="PRO_5016392783" evidence="1">
    <location>
        <begin position="20"/>
        <end position="208"/>
    </location>
</feature>
<evidence type="ECO:0000313" key="2">
    <source>
        <dbReference type="EMBL" id="RAJ72793.1"/>
    </source>
</evidence>
<dbReference type="AlphaFoldDB" id="A0A327VKE0"/>
<evidence type="ECO:0000313" key="3">
    <source>
        <dbReference type="Proteomes" id="UP000249819"/>
    </source>
</evidence>
<sequence>MRVLMLLFILFTCVKVSTAQFQGKNWSKGTYYDNQGNKHAGYLCWIAPDETSKVTETVIYFKNDVKGNELKIDPRSLQRFTIERDSYGSIDSFIVSNNPLFAQKPVIEVLVGRNQVKLYRSLSFVMSKAVRWADGRVTPASKVMHYDYYFGPSDEQLTLLGENNFYESMQAVMADSDAATKMLKNKELAFKDIVSLLYVYTYGGLPPA</sequence>
<comment type="caution">
    <text evidence="2">The sequence shown here is derived from an EMBL/GenBank/DDBJ whole genome shotgun (WGS) entry which is preliminary data.</text>
</comment>
<organism evidence="2 3">
    <name type="scientific">Chitinophaga dinghuensis</name>
    <dbReference type="NCBI Taxonomy" id="1539050"/>
    <lineage>
        <taxon>Bacteria</taxon>
        <taxon>Pseudomonadati</taxon>
        <taxon>Bacteroidota</taxon>
        <taxon>Chitinophagia</taxon>
        <taxon>Chitinophagales</taxon>
        <taxon>Chitinophagaceae</taxon>
        <taxon>Chitinophaga</taxon>
    </lineage>
</organism>
<feature type="signal peptide" evidence="1">
    <location>
        <begin position="1"/>
        <end position="19"/>
    </location>
</feature>
<evidence type="ECO:0000256" key="1">
    <source>
        <dbReference type="SAM" id="SignalP"/>
    </source>
</evidence>
<keyword evidence="1" id="KW-0732">Signal</keyword>
<name>A0A327VKE0_9BACT</name>
<protein>
    <submittedName>
        <fullName evidence="2">Uncharacterized protein</fullName>
    </submittedName>
</protein>